<feature type="transmembrane region" description="Helical" evidence="7">
    <location>
        <begin position="388"/>
        <end position="410"/>
    </location>
</feature>
<dbReference type="GO" id="GO:0055085">
    <property type="term" value="P:transmembrane transport"/>
    <property type="evidence" value="ECO:0007669"/>
    <property type="project" value="InterPro"/>
</dbReference>
<dbReference type="EMBL" id="JACRYT010000002">
    <property type="protein sequence ID" value="MBC6678796.1"/>
    <property type="molecule type" value="Genomic_DNA"/>
</dbReference>
<dbReference type="Proteomes" id="UP000602647">
    <property type="component" value="Unassembled WGS sequence"/>
</dbReference>
<feature type="transmembrane region" description="Helical" evidence="7">
    <location>
        <begin position="309"/>
        <end position="330"/>
    </location>
</feature>
<dbReference type="Gene3D" id="1.20.1740.10">
    <property type="entry name" value="Amino acid/polyamine transporter I"/>
    <property type="match status" value="1"/>
</dbReference>
<evidence type="ECO:0000259" key="8">
    <source>
        <dbReference type="Pfam" id="PF00324"/>
    </source>
</evidence>
<protein>
    <submittedName>
        <fullName evidence="9">Amino acid permease</fullName>
    </submittedName>
</protein>
<comment type="subcellular location">
    <subcellularLocation>
        <location evidence="1">Membrane</location>
        <topology evidence="1">Multi-pass membrane protein</topology>
    </subcellularLocation>
</comment>
<evidence type="ECO:0000256" key="7">
    <source>
        <dbReference type="SAM" id="Phobius"/>
    </source>
</evidence>
<evidence type="ECO:0000313" key="10">
    <source>
        <dbReference type="Proteomes" id="UP000602647"/>
    </source>
</evidence>
<dbReference type="PANTHER" id="PTHR43495">
    <property type="entry name" value="GABA PERMEASE"/>
    <property type="match status" value="1"/>
</dbReference>
<feature type="transmembrane region" description="Helical" evidence="7">
    <location>
        <begin position="271"/>
        <end position="289"/>
    </location>
</feature>
<feature type="transmembrane region" description="Helical" evidence="7">
    <location>
        <begin position="135"/>
        <end position="159"/>
    </location>
</feature>
<dbReference type="AlphaFoldDB" id="A0A923NGX4"/>
<evidence type="ECO:0000256" key="6">
    <source>
        <dbReference type="ARBA" id="ARBA00023136"/>
    </source>
</evidence>
<dbReference type="PIRSF" id="PIRSF006060">
    <property type="entry name" value="AA_transporter"/>
    <property type="match status" value="1"/>
</dbReference>
<feature type="transmembrane region" description="Helical" evidence="7">
    <location>
        <begin position="361"/>
        <end position="382"/>
    </location>
</feature>
<keyword evidence="4" id="KW-0029">Amino-acid transport</keyword>
<feature type="transmembrane region" description="Helical" evidence="7">
    <location>
        <begin position="27"/>
        <end position="48"/>
    </location>
</feature>
<organism evidence="9 10">
    <name type="scientific">Zhenpiania hominis</name>
    <dbReference type="NCBI Taxonomy" id="2763644"/>
    <lineage>
        <taxon>Bacteria</taxon>
        <taxon>Bacillati</taxon>
        <taxon>Bacillota</taxon>
        <taxon>Clostridia</taxon>
        <taxon>Peptostreptococcales</taxon>
        <taxon>Anaerovoracaceae</taxon>
        <taxon>Zhenpiania</taxon>
    </lineage>
</organism>
<keyword evidence="3 7" id="KW-0812">Transmembrane</keyword>
<feature type="transmembrane region" description="Helical" evidence="7">
    <location>
        <begin position="171"/>
        <end position="190"/>
    </location>
</feature>
<reference evidence="9" key="1">
    <citation type="submission" date="2020-08" db="EMBL/GenBank/DDBJ databases">
        <title>Genome public.</title>
        <authorList>
            <person name="Liu C."/>
            <person name="Sun Q."/>
        </authorList>
    </citation>
    <scope>NUCLEOTIDE SEQUENCE</scope>
    <source>
        <strain evidence="9">BX12</strain>
    </source>
</reference>
<keyword evidence="10" id="KW-1185">Reference proteome</keyword>
<dbReference type="RefSeq" id="WP_187301974.1">
    <property type="nucleotide sequence ID" value="NZ_CBCTON010000004.1"/>
</dbReference>
<dbReference type="InterPro" id="IPR004841">
    <property type="entry name" value="AA-permease/SLC12A_dom"/>
</dbReference>
<feature type="transmembrane region" description="Helical" evidence="7">
    <location>
        <begin position="470"/>
        <end position="491"/>
    </location>
</feature>
<evidence type="ECO:0000256" key="1">
    <source>
        <dbReference type="ARBA" id="ARBA00004141"/>
    </source>
</evidence>
<sequence>MSEEKKVVQTTGESPQELKRGIKGWQVAFIGLGGVIGSCYFLGVGWCIQVMGPAVFLAFAVVGVIVFGLMIAYAELLVNLPRKGTFVAYTNEFLGPTMSVGMGWSFWFNWVCYVPSEAIAVSYILQELTGNNSSIAYVAFAVGALAAITIINLCSVDVFAKIESGLAITKVIVIILFILLAFGIWVGIWGNPEGAAVKAVEDGFKGLGVNFGSGSIYHDIFPNGFSVVLIMMVVVLVTFQGTEIVGLAAAESQNPDKSVPKACRSVTYRIVGLYLVPILLVLLVLPTEFATDATPVFSDIAKAYGFEFFGIIFLAVVLVAAFSCANTGFYGTVRCMYGLSVEGLAPKFLSKLSKNAAPQRTVLFTLAFMWIVLILGLVSELTGFLSNLYGSLLSMSGFTGTLAWVGIIASQKRFRARLKKRGYDADSCLKARVSKGLSWVPWFAMIAQLIFLIMLAFGDILDPSGDAGGGIVIFSIATAAVVIPMIVYQIAKAKGKAGKISSLGADEKTFDETFPDLTK</sequence>
<dbReference type="PANTHER" id="PTHR43495:SF5">
    <property type="entry name" value="GAMMA-AMINOBUTYRIC ACID PERMEASE"/>
    <property type="match status" value="1"/>
</dbReference>
<feature type="domain" description="Amino acid permease/ SLC12A" evidence="8">
    <location>
        <begin position="27"/>
        <end position="487"/>
    </location>
</feature>
<dbReference type="GO" id="GO:0016020">
    <property type="term" value="C:membrane"/>
    <property type="evidence" value="ECO:0007669"/>
    <property type="project" value="UniProtKB-SubCell"/>
</dbReference>
<evidence type="ECO:0000256" key="5">
    <source>
        <dbReference type="ARBA" id="ARBA00022989"/>
    </source>
</evidence>
<evidence type="ECO:0000256" key="2">
    <source>
        <dbReference type="ARBA" id="ARBA00022448"/>
    </source>
</evidence>
<accession>A0A923NGX4</accession>
<gene>
    <name evidence="9" type="ORF">H9L42_03015</name>
</gene>
<keyword evidence="2" id="KW-0813">Transport</keyword>
<evidence type="ECO:0000256" key="4">
    <source>
        <dbReference type="ARBA" id="ARBA00022970"/>
    </source>
</evidence>
<keyword evidence="6 7" id="KW-0472">Membrane</keyword>
<comment type="caution">
    <text evidence="9">The sequence shown here is derived from an EMBL/GenBank/DDBJ whole genome shotgun (WGS) entry which is preliminary data.</text>
</comment>
<feature type="transmembrane region" description="Helical" evidence="7">
    <location>
        <begin position="225"/>
        <end position="250"/>
    </location>
</feature>
<proteinExistence type="predicted"/>
<dbReference type="Pfam" id="PF00324">
    <property type="entry name" value="AA_permease"/>
    <property type="match status" value="1"/>
</dbReference>
<feature type="transmembrane region" description="Helical" evidence="7">
    <location>
        <begin position="439"/>
        <end position="458"/>
    </location>
</feature>
<keyword evidence="5 7" id="KW-1133">Transmembrane helix</keyword>
<evidence type="ECO:0000313" key="9">
    <source>
        <dbReference type="EMBL" id="MBC6678796.1"/>
    </source>
</evidence>
<name>A0A923NGX4_9FIRM</name>
<dbReference type="GO" id="GO:0006865">
    <property type="term" value="P:amino acid transport"/>
    <property type="evidence" value="ECO:0007669"/>
    <property type="project" value="UniProtKB-KW"/>
</dbReference>
<evidence type="ECO:0000256" key="3">
    <source>
        <dbReference type="ARBA" id="ARBA00022692"/>
    </source>
</evidence>
<feature type="transmembrane region" description="Helical" evidence="7">
    <location>
        <begin position="54"/>
        <end position="74"/>
    </location>
</feature>